<comment type="similarity">
    <text evidence="1">Belongs to the flavin-dependent halogenase family. Bacterial tryptophan halogenase subfamily.</text>
</comment>
<dbReference type="KEGG" id="mph:MLP_20450"/>
<evidence type="ECO:0008006" key="4">
    <source>
        <dbReference type="Google" id="ProtNLM"/>
    </source>
</evidence>
<dbReference type="AlphaFoldDB" id="F5XDN6"/>
<dbReference type="Gene3D" id="3.30.9.100">
    <property type="match status" value="1"/>
</dbReference>
<proteinExistence type="inferred from homology"/>
<dbReference type="PANTHER" id="PTHR43747">
    <property type="entry name" value="FAD-BINDING PROTEIN"/>
    <property type="match status" value="1"/>
</dbReference>
<protein>
    <recommendedName>
        <fullName evidence="4">Oxidoreductase</fullName>
    </recommendedName>
</protein>
<name>F5XDN6_MICPN</name>
<keyword evidence="3" id="KW-1185">Reference proteome</keyword>
<dbReference type="PANTHER" id="PTHR43747:SF1">
    <property type="entry name" value="SLR1998 PROTEIN"/>
    <property type="match status" value="1"/>
</dbReference>
<evidence type="ECO:0000313" key="3">
    <source>
        <dbReference type="Proteomes" id="UP000007947"/>
    </source>
</evidence>
<gene>
    <name evidence="2" type="ordered locus">MLP_20450</name>
</gene>
<accession>F5XDN6</accession>
<dbReference type="HOGENOM" id="CLU_024648_6_2_11"/>
<organism evidence="2 3">
    <name type="scientific">Microlunatus phosphovorus (strain ATCC 700054 / DSM 10555 / JCM 9379 / NBRC 101784 / NCIMB 13414 / VKM Ac-1990 / NM-1)</name>
    <dbReference type="NCBI Taxonomy" id="1032480"/>
    <lineage>
        <taxon>Bacteria</taxon>
        <taxon>Bacillati</taxon>
        <taxon>Actinomycetota</taxon>
        <taxon>Actinomycetes</taxon>
        <taxon>Propionibacteriales</taxon>
        <taxon>Propionibacteriaceae</taxon>
        <taxon>Microlunatus</taxon>
    </lineage>
</organism>
<reference evidence="2 3" key="1">
    <citation type="submission" date="2011-05" db="EMBL/GenBank/DDBJ databases">
        <title>Whole genome sequence of Microlunatus phosphovorus NM-1.</title>
        <authorList>
            <person name="Hosoyama A."/>
            <person name="Sasaki K."/>
            <person name="Harada T."/>
            <person name="Igarashi R."/>
            <person name="Kawakoshi A."/>
            <person name="Sasagawa M."/>
            <person name="Fukada J."/>
            <person name="Nakamura S."/>
            <person name="Katano Y."/>
            <person name="Hanada S."/>
            <person name="Kamagata Y."/>
            <person name="Nakamura N."/>
            <person name="Yamazaki S."/>
            <person name="Fujita N."/>
        </authorList>
    </citation>
    <scope>NUCLEOTIDE SEQUENCE [LARGE SCALE GENOMIC DNA]</scope>
    <source>
        <strain evidence="3">ATCC 700054 / DSM 10555 / JCM 9379 / NBRC 101784 / NCIMB 13414 / VKM Ac-1990 / NM-1</strain>
    </source>
</reference>
<evidence type="ECO:0000256" key="1">
    <source>
        <dbReference type="ARBA" id="ARBA00038396"/>
    </source>
</evidence>
<dbReference type="InterPro" id="IPR050816">
    <property type="entry name" value="Flavin-dep_Halogenase_NPB"/>
</dbReference>
<dbReference type="Gene3D" id="3.50.50.60">
    <property type="entry name" value="FAD/NAD(P)-binding domain"/>
    <property type="match status" value="1"/>
</dbReference>
<evidence type="ECO:0000313" key="2">
    <source>
        <dbReference type="EMBL" id="BAK35059.1"/>
    </source>
</evidence>
<dbReference type="EMBL" id="AP012204">
    <property type="protein sequence ID" value="BAK35059.1"/>
    <property type="molecule type" value="Genomic_DNA"/>
</dbReference>
<dbReference type="Proteomes" id="UP000007947">
    <property type="component" value="Chromosome"/>
</dbReference>
<dbReference type="SUPFAM" id="SSF51905">
    <property type="entry name" value="FAD/NAD(P)-binding domain"/>
    <property type="match status" value="1"/>
</dbReference>
<dbReference type="eggNOG" id="COG0644">
    <property type="taxonomic scope" value="Bacteria"/>
</dbReference>
<dbReference type="InterPro" id="IPR036188">
    <property type="entry name" value="FAD/NAD-bd_sf"/>
</dbReference>
<sequence>MATAITLVGLGVRTVLLEAAPGPRWKPGESLPPSINPILTRLGLNAAVRRAALPSYGVSSRWGSPELIERDFLFGVGGVGWRIDRLAFESELANAARQTGVEWHWGTRVADCVRVGSHGWALHASTAGGLRRWTARVVVDASGRAARVARLLGARRLRYDRLLGSLSYLPSPPAQTLPAQTVSARSLPAADPGSATVVEAVPGGWWYSLGLPSRQLVVAFLTDADLLAETLRRPWRFAELPLAYAPTTSERLRATGCPQPWPAPRIRPAYVGRLGSVAGPDWLAVGEAAVCFDPLSSYGVEAALGAGFYAGAAISEQLGGRPDALSGYAELIDHTFAQYLIACHDRYATERRWPDSTFWRRRHRLGAMALP</sequence>
<dbReference type="STRING" id="1032480.MLP_20450"/>